<gene>
    <name evidence="1" type="ORF">DAPPUDRAFT_241355</name>
</gene>
<proteinExistence type="predicted"/>
<evidence type="ECO:0000313" key="1">
    <source>
        <dbReference type="EMBL" id="EFX82389.1"/>
    </source>
</evidence>
<dbReference type="EMBL" id="GL732540">
    <property type="protein sequence ID" value="EFX82389.1"/>
    <property type="molecule type" value="Genomic_DNA"/>
</dbReference>
<dbReference type="Proteomes" id="UP000000305">
    <property type="component" value="Unassembled WGS sequence"/>
</dbReference>
<name>E9GE21_DAPPU</name>
<dbReference type="HOGENOM" id="CLU_2252701_0_0_1"/>
<dbReference type="AlphaFoldDB" id="E9GE21"/>
<dbReference type="InParanoid" id="E9GE21"/>
<dbReference type="KEGG" id="dpx:DAPPUDRAFT_241355"/>
<accession>E9GE21</accession>
<organism evidence="1 2">
    <name type="scientific">Daphnia pulex</name>
    <name type="common">Water flea</name>
    <dbReference type="NCBI Taxonomy" id="6669"/>
    <lineage>
        <taxon>Eukaryota</taxon>
        <taxon>Metazoa</taxon>
        <taxon>Ecdysozoa</taxon>
        <taxon>Arthropoda</taxon>
        <taxon>Crustacea</taxon>
        <taxon>Branchiopoda</taxon>
        <taxon>Diplostraca</taxon>
        <taxon>Cladocera</taxon>
        <taxon>Anomopoda</taxon>
        <taxon>Daphniidae</taxon>
        <taxon>Daphnia</taxon>
    </lineage>
</organism>
<sequence>MKIIFTNQGLEGDTRLTSIVTTRCGILEVFLSISSGQHLVLRMHDLESAADVNLQRSFFNGIVWSLHVDRKVMDVLHHRYRRYARSSSFTASHAATQLVLALTS</sequence>
<reference evidence="1 2" key="1">
    <citation type="journal article" date="2011" name="Science">
        <title>The ecoresponsive genome of Daphnia pulex.</title>
        <authorList>
            <person name="Colbourne J.K."/>
            <person name="Pfrender M.E."/>
            <person name="Gilbert D."/>
            <person name="Thomas W.K."/>
            <person name="Tucker A."/>
            <person name="Oakley T.H."/>
            <person name="Tokishita S."/>
            <person name="Aerts A."/>
            <person name="Arnold G.J."/>
            <person name="Basu M.K."/>
            <person name="Bauer D.J."/>
            <person name="Caceres C.E."/>
            <person name="Carmel L."/>
            <person name="Casola C."/>
            <person name="Choi J.H."/>
            <person name="Detter J.C."/>
            <person name="Dong Q."/>
            <person name="Dusheyko S."/>
            <person name="Eads B.D."/>
            <person name="Frohlich T."/>
            <person name="Geiler-Samerotte K.A."/>
            <person name="Gerlach D."/>
            <person name="Hatcher P."/>
            <person name="Jogdeo S."/>
            <person name="Krijgsveld J."/>
            <person name="Kriventseva E.V."/>
            <person name="Kultz D."/>
            <person name="Laforsch C."/>
            <person name="Lindquist E."/>
            <person name="Lopez J."/>
            <person name="Manak J.R."/>
            <person name="Muller J."/>
            <person name="Pangilinan J."/>
            <person name="Patwardhan R.P."/>
            <person name="Pitluck S."/>
            <person name="Pritham E.J."/>
            <person name="Rechtsteiner A."/>
            <person name="Rho M."/>
            <person name="Rogozin I.B."/>
            <person name="Sakarya O."/>
            <person name="Salamov A."/>
            <person name="Schaack S."/>
            <person name="Shapiro H."/>
            <person name="Shiga Y."/>
            <person name="Skalitzky C."/>
            <person name="Smith Z."/>
            <person name="Souvorov A."/>
            <person name="Sung W."/>
            <person name="Tang Z."/>
            <person name="Tsuchiya D."/>
            <person name="Tu H."/>
            <person name="Vos H."/>
            <person name="Wang M."/>
            <person name="Wolf Y.I."/>
            <person name="Yamagata H."/>
            <person name="Yamada T."/>
            <person name="Ye Y."/>
            <person name="Shaw J.R."/>
            <person name="Andrews J."/>
            <person name="Crease T.J."/>
            <person name="Tang H."/>
            <person name="Lucas S.M."/>
            <person name="Robertson H.M."/>
            <person name="Bork P."/>
            <person name="Koonin E.V."/>
            <person name="Zdobnov E.M."/>
            <person name="Grigoriev I.V."/>
            <person name="Lynch M."/>
            <person name="Boore J.L."/>
        </authorList>
    </citation>
    <scope>NUCLEOTIDE SEQUENCE [LARGE SCALE GENOMIC DNA]</scope>
</reference>
<evidence type="ECO:0000313" key="2">
    <source>
        <dbReference type="Proteomes" id="UP000000305"/>
    </source>
</evidence>
<keyword evidence="2" id="KW-1185">Reference proteome</keyword>
<protein>
    <submittedName>
        <fullName evidence="1">Uncharacterized protein</fullName>
    </submittedName>
</protein>